<organism evidence="2 3">
    <name type="scientific">Aspergillus sclerotialis</name>
    <dbReference type="NCBI Taxonomy" id="2070753"/>
    <lineage>
        <taxon>Eukaryota</taxon>
        <taxon>Fungi</taxon>
        <taxon>Dikarya</taxon>
        <taxon>Ascomycota</taxon>
        <taxon>Pezizomycotina</taxon>
        <taxon>Eurotiomycetes</taxon>
        <taxon>Eurotiomycetidae</taxon>
        <taxon>Eurotiales</taxon>
        <taxon>Aspergillaceae</taxon>
        <taxon>Aspergillus</taxon>
        <taxon>Aspergillus subgen. Polypaecilum</taxon>
    </lineage>
</organism>
<comment type="caution">
    <text evidence="2">The sequence shown here is derived from an EMBL/GenBank/DDBJ whole genome shotgun (WGS) entry which is preliminary data.</text>
</comment>
<keyword evidence="3" id="KW-1185">Reference proteome</keyword>
<reference evidence="3" key="1">
    <citation type="submission" date="2017-02" db="EMBL/GenBank/DDBJ databases">
        <authorList>
            <person name="Tafer H."/>
            <person name="Lopandic K."/>
        </authorList>
    </citation>
    <scope>NUCLEOTIDE SEQUENCE [LARGE SCALE GENOMIC DNA]</scope>
    <source>
        <strain evidence="3">CBS 366.77</strain>
    </source>
</reference>
<dbReference type="AlphaFoldDB" id="A0A3A2ZE24"/>
<evidence type="ECO:0000313" key="3">
    <source>
        <dbReference type="Proteomes" id="UP000266188"/>
    </source>
</evidence>
<feature type="compositionally biased region" description="Polar residues" evidence="1">
    <location>
        <begin position="136"/>
        <end position="156"/>
    </location>
</feature>
<proteinExistence type="predicted"/>
<feature type="compositionally biased region" description="Polar residues" evidence="1">
    <location>
        <begin position="13"/>
        <end position="33"/>
    </location>
</feature>
<dbReference type="EMBL" id="MVGC01000296">
    <property type="protein sequence ID" value="RJE20563.1"/>
    <property type="molecule type" value="Genomic_DNA"/>
</dbReference>
<gene>
    <name evidence="2" type="ORF">PHISCL_07107</name>
</gene>
<feature type="compositionally biased region" description="Polar residues" evidence="1">
    <location>
        <begin position="82"/>
        <end position="92"/>
    </location>
</feature>
<dbReference type="OrthoDB" id="5405654at2759"/>
<dbReference type="PANTHER" id="PTHR42053:SF2">
    <property type="match status" value="1"/>
</dbReference>
<dbReference type="STRING" id="2070753.A0A3A2ZE24"/>
<sequence>MAPKKPVLHPLKTQKTTLFPSELFSDSSPSASETMRHGDGMNTPITPPAAYTEFLKALTPVFNSPASAGMNFPRYPFDRPANSPTSQPASAMSSSFPTSEPTTSASTSFPPPTPASATSTTRDPSNLRRLRIPQSLRFSPTAESPESATTVQSPFSPSDWKDWKVKYLESTRSNGKHVSVRHVVTHTVTFKRTKLDDPPKGKRRKGNDESSKEK</sequence>
<feature type="compositionally biased region" description="Low complexity" evidence="1">
    <location>
        <begin position="93"/>
        <end position="108"/>
    </location>
</feature>
<feature type="region of interest" description="Disordered" evidence="1">
    <location>
        <begin position="190"/>
        <end position="214"/>
    </location>
</feature>
<feature type="compositionally biased region" description="Basic and acidic residues" evidence="1">
    <location>
        <begin position="193"/>
        <end position="214"/>
    </location>
</feature>
<dbReference type="Proteomes" id="UP000266188">
    <property type="component" value="Unassembled WGS sequence"/>
</dbReference>
<evidence type="ECO:0000313" key="2">
    <source>
        <dbReference type="EMBL" id="RJE20563.1"/>
    </source>
</evidence>
<evidence type="ECO:0000256" key="1">
    <source>
        <dbReference type="SAM" id="MobiDB-lite"/>
    </source>
</evidence>
<protein>
    <submittedName>
        <fullName evidence="2">Uncharacterized protein</fullName>
    </submittedName>
</protein>
<dbReference type="PANTHER" id="PTHR42053">
    <property type="match status" value="1"/>
</dbReference>
<name>A0A3A2ZE24_9EURO</name>
<accession>A0A3A2ZE24</accession>
<feature type="region of interest" description="Disordered" evidence="1">
    <location>
        <begin position="1"/>
        <end position="45"/>
    </location>
</feature>
<feature type="region of interest" description="Disordered" evidence="1">
    <location>
        <begin position="68"/>
        <end position="159"/>
    </location>
</feature>